<dbReference type="RefSeq" id="WP_208309498.1">
    <property type="nucleotide sequence ID" value="NZ_JAGETX010000035.1"/>
</dbReference>
<keyword evidence="3" id="KW-1185">Reference proteome</keyword>
<accession>A0ABS3TI81</accession>
<dbReference type="EMBL" id="JAGETX010000035">
    <property type="protein sequence ID" value="MBO3273366.1"/>
    <property type="molecule type" value="Genomic_DNA"/>
</dbReference>
<evidence type="ECO:0000256" key="1">
    <source>
        <dbReference type="SAM" id="Phobius"/>
    </source>
</evidence>
<keyword evidence="1" id="KW-0472">Membrane</keyword>
<protein>
    <submittedName>
        <fullName evidence="2">Uncharacterized protein</fullName>
    </submittedName>
</protein>
<evidence type="ECO:0000313" key="3">
    <source>
        <dbReference type="Proteomes" id="UP000670527"/>
    </source>
</evidence>
<dbReference type="Proteomes" id="UP000670527">
    <property type="component" value="Unassembled WGS sequence"/>
</dbReference>
<keyword evidence="1" id="KW-0812">Transmembrane</keyword>
<feature type="transmembrane region" description="Helical" evidence="1">
    <location>
        <begin position="85"/>
        <end position="106"/>
    </location>
</feature>
<sequence length="113" mass="12968">MCYYARSFQLGILQPPYLIQYPADTLDGLPLEEVADLQLDPLLGQRFPAPHVGTGLLQGLFDLGRLRRVSGLDHGMQRRWVLRQLLAALLLFTLLPRCFLLLRALYRLLQLRP</sequence>
<proteinExistence type="predicted"/>
<gene>
    <name evidence="2" type="ORF">J4D97_22140</name>
</gene>
<keyword evidence="1" id="KW-1133">Transmembrane helix</keyword>
<comment type="caution">
    <text evidence="2">The sequence shown here is derived from an EMBL/GenBank/DDBJ whole genome shotgun (WGS) entry which is preliminary data.</text>
</comment>
<name>A0ABS3TI81_9BACT</name>
<reference evidence="2 3" key="1">
    <citation type="submission" date="2021-03" db="EMBL/GenBank/DDBJ databases">
        <authorList>
            <person name="Kim M.K."/>
        </authorList>
    </citation>
    <scope>NUCLEOTIDE SEQUENCE [LARGE SCALE GENOMIC DNA]</scope>
    <source>
        <strain evidence="2 3">BT507</strain>
    </source>
</reference>
<organism evidence="2 3">
    <name type="scientific">Hymenobacter defluvii</name>
    <dbReference type="NCBI Taxonomy" id="2054411"/>
    <lineage>
        <taxon>Bacteria</taxon>
        <taxon>Pseudomonadati</taxon>
        <taxon>Bacteroidota</taxon>
        <taxon>Cytophagia</taxon>
        <taxon>Cytophagales</taxon>
        <taxon>Hymenobacteraceae</taxon>
        <taxon>Hymenobacter</taxon>
    </lineage>
</organism>
<evidence type="ECO:0000313" key="2">
    <source>
        <dbReference type="EMBL" id="MBO3273366.1"/>
    </source>
</evidence>